<dbReference type="InterPro" id="IPR019284">
    <property type="entry name" value="RP532"/>
</dbReference>
<keyword evidence="2" id="KW-1133">Transmembrane helix</keyword>
<dbReference type="EMBL" id="JAVDQT010000002">
    <property type="protein sequence ID" value="MDR6432046.1"/>
    <property type="molecule type" value="Genomic_DNA"/>
</dbReference>
<dbReference type="Pfam" id="PF10097">
    <property type="entry name" value="DUF2335"/>
    <property type="match status" value="1"/>
</dbReference>
<sequence length="136" mass="14984">MKKPPVKSHNNDHNEFNGPPTASQMEMMWSGPLPPPQVLQSFNDVVPDGAERIMRAWEKETDHRHHMDRKQSTLYAAEAIIGKIFAFLFVLTALGVCGYAASVGADWVAAIIGTGVIASVVWAFVKVSRDQKNGNH</sequence>
<feature type="transmembrane region" description="Helical" evidence="2">
    <location>
        <begin position="74"/>
        <end position="101"/>
    </location>
</feature>
<dbReference type="RefSeq" id="WP_310011509.1">
    <property type="nucleotide sequence ID" value="NZ_JAVDQT010000002.1"/>
</dbReference>
<gene>
    <name evidence="3" type="ORF">J2782_001781</name>
</gene>
<proteinExistence type="predicted"/>
<accession>A0ABU1M8F6</accession>
<protein>
    <submittedName>
        <fullName evidence="3">Membrane protein</fullName>
    </submittedName>
</protein>
<name>A0ABU1M8F6_9HYPH</name>
<evidence type="ECO:0000313" key="4">
    <source>
        <dbReference type="Proteomes" id="UP001184614"/>
    </source>
</evidence>
<reference evidence="3 4" key="1">
    <citation type="submission" date="2023-07" db="EMBL/GenBank/DDBJ databases">
        <title>Sorghum-associated microbial communities from plants grown in Nebraska, USA.</title>
        <authorList>
            <person name="Schachtman D."/>
        </authorList>
    </citation>
    <scope>NUCLEOTIDE SEQUENCE [LARGE SCALE GENOMIC DNA]</scope>
    <source>
        <strain evidence="3 4">DS1730</strain>
    </source>
</reference>
<keyword evidence="2" id="KW-0472">Membrane</keyword>
<keyword evidence="2" id="KW-0812">Transmembrane</keyword>
<organism evidence="3 4">
    <name type="scientific">Brucella pseudogrignonensis</name>
    <dbReference type="NCBI Taxonomy" id="419475"/>
    <lineage>
        <taxon>Bacteria</taxon>
        <taxon>Pseudomonadati</taxon>
        <taxon>Pseudomonadota</taxon>
        <taxon>Alphaproteobacteria</taxon>
        <taxon>Hyphomicrobiales</taxon>
        <taxon>Brucellaceae</taxon>
        <taxon>Brucella/Ochrobactrum group</taxon>
        <taxon>Brucella</taxon>
    </lineage>
</organism>
<feature type="transmembrane region" description="Helical" evidence="2">
    <location>
        <begin position="107"/>
        <end position="125"/>
    </location>
</feature>
<evidence type="ECO:0000256" key="1">
    <source>
        <dbReference type="SAM" id="MobiDB-lite"/>
    </source>
</evidence>
<evidence type="ECO:0000256" key="2">
    <source>
        <dbReference type="SAM" id="Phobius"/>
    </source>
</evidence>
<dbReference type="Proteomes" id="UP001184614">
    <property type="component" value="Unassembled WGS sequence"/>
</dbReference>
<evidence type="ECO:0000313" key="3">
    <source>
        <dbReference type="EMBL" id="MDR6432046.1"/>
    </source>
</evidence>
<comment type="caution">
    <text evidence="3">The sequence shown here is derived from an EMBL/GenBank/DDBJ whole genome shotgun (WGS) entry which is preliminary data.</text>
</comment>
<keyword evidence="4" id="KW-1185">Reference proteome</keyword>
<feature type="region of interest" description="Disordered" evidence="1">
    <location>
        <begin position="1"/>
        <end position="25"/>
    </location>
</feature>